<gene>
    <name evidence="3" type="ORF">DZF91_32415</name>
</gene>
<comment type="caution">
    <text evidence="3">The sequence shown here is derived from an EMBL/GenBank/DDBJ whole genome shotgun (WGS) entry which is preliminary data.</text>
</comment>
<feature type="compositionally biased region" description="Basic and acidic residues" evidence="2">
    <location>
        <begin position="224"/>
        <end position="239"/>
    </location>
</feature>
<name>A0A372JBY0_9ACTN</name>
<feature type="coiled-coil region" evidence="1">
    <location>
        <begin position="337"/>
        <end position="380"/>
    </location>
</feature>
<evidence type="ECO:0000313" key="3">
    <source>
        <dbReference type="EMBL" id="RFU37525.1"/>
    </source>
</evidence>
<evidence type="ECO:0000313" key="4">
    <source>
        <dbReference type="Proteomes" id="UP000261811"/>
    </source>
</evidence>
<feature type="compositionally biased region" description="Basic and acidic residues" evidence="2">
    <location>
        <begin position="152"/>
        <end position="163"/>
    </location>
</feature>
<dbReference type="Proteomes" id="UP000261811">
    <property type="component" value="Unassembled WGS sequence"/>
</dbReference>
<keyword evidence="4" id="KW-1185">Reference proteome</keyword>
<feature type="region of interest" description="Disordered" evidence="2">
    <location>
        <begin position="573"/>
        <end position="619"/>
    </location>
</feature>
<protein>
    <submittedName>
        <fullName evidence="3">Uncharacterized protein</fullName>
    </submittedName>
</protein>
<reference evidence="3 4" key="1">
    <citation type="submission" date="2018-08" db="EMBL/GenBank/DDBJ databases">
        <title>Actinomadura jelena sp. nov., a novel Actinomycete isolated from soil in Chad.</title>
        <authorList>
            <person name="Shi L."/>
        </authorList>
    </citation>
    <scope>NUCLEOTIDE SEQUENCE [LARGE SCALE GENOMIC DNA]</scope>
    <source>
        <strain evidence="3 4">NEAU-G17</strain>
    </source>
</reference>
<evidence type="ECO:0000256" key="1">
    <source>
        <dbReference type="SAM" id="Coils"/>
    </source>
</evidence>
<feature type="compositionally biased region" description="Basic and acidic residues" evidence="2">
    <location>
        <begin position="575"/>
        <end position="595"/>
    </location>
</feature>
<feature type="region of interest" description="Disordered" evidence="2">
    <location>
        <begin position="217"/>
        <end position="271"/>
    </location>
</feature>
<proteinExistence type="predicted"/>
<evidence type="ECO:0000256" key="2">
    <source>
        <dbReference type="SAM" id="MobiDB-lite"/>
    </source>
</evidence>
<feature type="non-terminal residue" evidence="3">
    <location>
        <position position="619"/>
    </location>
</feature>
<dbReference type="EMBL" id="QURH01000958">
    <property type="protein sequence ID" value="RFU37525.1"/>
    <property type="molecule type" value="Genomic_DNA"/>
</dbReference>
<feature type="region of interest" description="Disordered" evidence="2">
    <location>
        <begin position="149"/>
        <end position="182"/>
    </location>
</feature>
<feature type="compositionally biased region" description="Low complexity" evidence="2">
    <location>
        <begin position="596"/>
        <end position="612"/>
    </location>
</feature>
<keyword evidence="1" id="KW-0175">Coiled coil</keyword>
<organism evidence="3 4">
    <name type="scientific">Actinomadura logoneensis</name>
    <dbReference type="NCBI Taxonomy" id="2293572"/>
    <lineage>
        <taxon>Bacteria</taxon>
        <taxon>Bacillati</taxon>
        <taxon>Actinomycetota</taxon>
        <taxon>Actinomycetes</taxon>
        <taxon>Streptosporangiales</taxon>
        <taxon>Thermomonosporaceae</taxon>
        <taxon>Actinomadura</taxon>
    </lineage>
</organism>
<accession>A0A372JBY0</accession>
<sequence length="619" mass="67076">MDETERLRERVDELCAALTERYGRLEAELVESGPSGDDRPLGWSGRLEVLRAFAAGVAPGDRTALARLMVDPDALDDGTANRIDLSGADAGRSVREITDALDGRILLLAPSKAEAAALLEALADRELPVLLEEVVPTAPFRRRKDNGTVEFRSMKEDAARATRAEPAPPASAADPEATVSDLGTIRMEAISDEMLADMAEKTTPHKIVTDEMLAAATASPAPDEPDHRPLDAVPDDRPLEAVPGDRPADAVPGDRPADAVPGDRPADAVPDGRPLEALARRVVVRPVGNVWREDAERELRGLQRGLLWLEQWPRDIATVERLRTEGVQRREERRAAIAALEAAIVDRRAELETARESVAEAEAERERKAAEEERVAAEAVGPRQEAERLRAEADAASAQAARAAHVADEAWTRVSAIDERAAQARFELGAARDQEQQLVGDLARAREELPAAKAETERLVAEDSTAMAEGHASYYRVRAAESAVAAVRQKMTLTQRLHVAPPPAELKKLRADLKAKVRQADDAVRRAHETKEAAERAAQHQAGLEHFLETGAERLAAAKHAQERLAAELTQLAGSREDAVETHREHARTAAEAADHATQAGAAARYAEQTARAAEERLA</sequence>
<dbReference type="AlphaFoldDB" id="A0A372JBY0"/>
<feature type="coiled-coil region" evidence="1">
    <location>
        <begin position="1"/>
        <end position="28"/>
    </location>
</feature>
<feature type="coiled-coil region" evidence="1">
    <location>
        <begin position="506"/>
        <end position="537"/>
    </location>
</feature>